<dbReference type="InterPro" id="IPR044925">
    <property type="entry name" value="His-Me_finger_sf"/>
</dbReference>
<comment type="caution">
    <text evidence="4">The sequence shown here is derived from an EMBL/GenBank/DDBJ whole genome shotgun (WGS) entry which is preliminary data.</text>
</comment>
<dbReference type="PANTHER" id="PTHR33607">
    <property type="entry name" value="ENDONUCLEASE-1"/>
    <property type="match status" value="1"/>
</dbReference>
<dbReference type="PANTHER" id="PTHR33607:SF2">
    <property type="entry name" value="ENDONUCLEASE-1"/>
    <property type="match status" value="1"/>
</dbReference>
<keyword evidence="2" id="KW-0540">Nuclease</keyword>
<name>A0A4R9LX17_9LEPT</name>
<dbReference type="SUPFAM" id="SSF54060">
    <property type="entry name" value="His-Me finger endonucleases"/>
    <property type="match status" value="1"/>
</dbReference>
<evidence type="ECO:0000313" key="4">
    <source>
        <dbReference type="EMBL" id="TGN18800.1"/>
    </source>
</evidence>
<keyword evidence="3" id="KW-0378">Hydrolase</keyword>
<comment type="similarity">
    <text evidence="1">Belongs to the EndA/NucM nuclease family.</text>
</comment>
<evidence type="ECO:0000313" key="5">
    <source>
        <dbReference type="Proteomes" id="UP000298058"/>
    </source>
</evidence>
<dbReference type="GO" id="GO:0004518">
    <property type="term" value="F:nuclease activity"/>
    <property type="evidence" value="ECO:0007669"/>
    <property type="project" value="UniProtKB-KW"/>
</dbReference>
<dbReference type="InterPro" id="IPR007346">
    <property type="entry name" value="Endonuclease-I"/>
</dbReference>
<reference evidence="4" key="1">
    <citation type="journal article" date="2019" name="PLoS Negl. Trop. Dis.">
        <title>Revisiting the worldwide diversity of Leptospira species in the environment.</title>
        <authorList>
            <person name="Vincent A.T."/>
            <person name="Schiettekatte O."/>
            <person name="Bourhy P."/>
            <person name="Veyrier F.J."/>
            <person name="Picardeau M."/>
        </authorList>
    </citation>
    <scope>NUCLEOTIDE SEQUENCE [LARGE SCALE GENOMIC DNA]</scope>
    <source>
        <strain evidence="4">201300427</strain>
    </source>
</reference>
<evidence type="ECO:0000256" key="3">
    <source>
        <dbReference type="ARBA" id="ARBA00022801"/>
    </source>
</evidence>
<dbReference type="OrthoDB" id="9801679at2"/>
<accession>A0A4R9LX17</accession>
<protein>
    <submittedName>
        <fullName evidence="4">Nuclease</fullName>
    </submittedName>
</protein>
<keyword evidence="5" id="KW-1185">Reference proteome</keyword>
<dbReference type="EMBL" id="RQHW01000047">
    <property type="protein sequence ID" value="TGN18800.1"/>
    <property type="molecule type" value="Genomic_DNA"/>
</dbReference>
<dbReference type="Pfam" id="PF04231">
    <property type="entry name" value="Endonuclease_1"/>
    <property type="match status" value="1"/>
</dbReference>
<dbReference type="GO" id="GO:0016787">
    <property type="term" value="F:hydrolase activity"/>
    <property type="evidence" value="ECO:0007669"/>
    <property type="project" value="UniProtKB-KW"/>
</dbReference>
<proteinExistence type="inferred from homology"/>
<dbReference type="AlphaFoldDB" id="A0A4R9LX17"/>
<dbReference type="Proteomes" id="UP000298058">
    <property type="component" value="Unassembled WGS sequence"/>
</dbReference>
<evidence type="ECO:0000256" key="2">
    <source>
        <dbReference type="ARBA" id="ARBA00022722"/>
    </source>
</evidence>
<sequence length="204" mass="23916">MYKKIGVEFYCGCPFDTEPDEQGRFRIFSGKCGLKTRTGSPRSYLVEWEHIVPAHAFGKHRECWTKPDCSFSGKSLKGRKCCEAIDPEFKEIEADLHNLVPAPGEINNDRGNYFFAEIEGERREYGTCDFEVDFRRQIAEPRPAIRGDIARIYFYMEKQWGISIPPDKRKIYEAWNKEDPTDTFEIRRNDLIEKVQGRRNPFID</sequence>
<evidence type="ECO:0000256" key="1">
    <source>
        <dbReference type="ARBA" id="ARBA00006429"/>
    </source>
</evidence>
<organism evidence="4 5">
    <name type="scientific">Leptospira idonii</name>
    <dbReference type="NCBI Taxonomy" id="1193500"/>
    <lineage>
        <taxon>Bacteria</taxon>
        <taxon>Pseudomonadati</taxon>
        <taxon>Spirochaetota</taxon>
        <taxon>Spirochaetia</taxon>
        <taxon>Leptospirales</taxon>
        <taxon>Leptospiraceae</taxon>
        <taxon>Leptospira</taxon>
    </lineage>
</organism>
<gene>
    <name evidence="4" type="ORF">EHS15_13510</name>
</gene>